<dbReference type="SMART" id="SM00014">
    <property type="entry name" value="acidPPc"/>
    <property type="match status" value="1"/>
</dbReference>
<feature type="transmembrane region" description="Helical" evidence="1">
    <location>
        <begin position="76"/>
        <end position="93"/>
    </location>
</feature>
<dbReference type="Pfam" id="PF01569">
    <property type="entry name" value="PAP2"/>
    <property type="match status" value="1"/>
</dbReference>
<dbReference type="RefSeq" id="WP_146945558.1">
    <property type="nucleotide sequence ID" value="NZ_VOQF01000001.1"/>
</dbReference>
<protein>
    <submittedName>
        <fullName evidence="3">Phosphatase PAP2 family protein</fullName>
    </submittedName>
</protein>
<gene>
    <name evidence="3" type="ORF">FS935_00365</name>
</gene>
<keyword evidence="1" id="KW-1133">Transmembrane helix</keyword>
<keyword evidence="4" id="KW-1185">Reference proteome</keyword>
<comment type="caution">
    <text evidence="3">The sequence shown here is derived from an EMBL/GenBank/DDBJ whole genome shotgun (WGS) entry which is preliminary data.</text>
</comment>
<dbReference type="Gene3D" id="1.20.144.10">
    <property type="entry name" value="Phosphatidic acid phosphatase type 2/haloperoxidase"/>
    <property type="match status" value="2"/>
</dbReference>
<keyword evidence="1" id="KW-0472">Membrane</keyword>
<feature type="transmembrane region" description="Helical" evidence="1">
    <location>
        <begin position="166"/>
        <end position="191"/>
    </location>
</feature>
<evidence type="ECO:0000259" key="2">
    <source>
        <dbReference type="SMART" id="SM00014"/>
    </source>
</evidence>
<dbReference type="PANTHER" id="PTHR14969:SF13">
    <property type="entry name" value="AT30094P"/>
    <property type="match status" value="1"/>
</dbReference>
<dbReference type="InterPro" id="IPR036938">
    <property type="entry name" value="PAP2/HPO_sf"/>
</dbReference>
<evidence type="ECO:0000313" key="4">
    <source>
        <dbReference type="Proteomes" id="UP000321363"/>
    </source>
</evidence>
<feature type="transmembrane region" description="Helical" evidence="1">
    <location>
        <begin position="141"/>
        <end position="159"/>
    </location>
</feature>
<reference evidence="3 4" key="1">
    <citation type="journal article" date="2005" name="Int. J. Syst. Evol. Microbiol.">
        <title>Bacillus litoralis sp. nov., isolated from a tidal flat of the Yellow Sea in Korea.</title>
        <authorList>
            <person name="Yoon J.H."/>
            <person name="Oh T.K."/>
        </authorList>
    </citation>
    <scope>NUCLEOTIDE SEQUENCE [LARGE SCALE GENOMIC DNA]</scope>
    <source>
        <strain evidence="3 4">SW-211</strain>
    </source>
</reference>
<dbReference type="PANTHER" id="PTHR14969">
    <property type="entry name" value="SPHINGOSINE-1-PHOSPHATE PHOSPHOHYDROLASE"/>
    <property type="match status" value="1"/>
</dbReference>
<evidence type="ECO:0000313" key="3">
    <source>
        <dbReference type="EMBL" id="TXC92699.1"/>
    </source>
</evidence>
<feature type="domain" description="Phosphatidic acid phosphatase type 2/haloperoxidase" evidence="2">
    <location>
        <begin position="100"/>
        <end position="212"/>
    </location>
</feature>
<dbReference type="CDD" id="cd03392">
    <property type="entry name" value="PAP2_like_2"/>
    <property type="match status" value="1"/>
</dbReference>
<sequence>METNKQKAKKAGFPFLIMIGGIGFSVLFIILFANLAEELLEKEVEIFDATIINWFKYIENGTLDQIMIFGTELGSVWFLSVCTVAAIIGLWFTSRDKWGILFLVIGIGGGGLLTTLLKHLYARDRPSINPEIDAIGYSFPSGHSMGSLIFYGFIAYFIVRSSRKKVLKWFVILTAGLVVIWIGSTRIYLGAHYPSDVLAGHLAGAIWLILTILALEWVEWRSANSIRPTHVFKRFVGKYINF</sequence>
<keyword evidence="1" id="KW-0812">Transmembrane</keyword>
<proteinExistence type="predicted"/>
<dbReference type="AlphaFoldDB" id="A0A5C6WA04"/>
<dbReference type="InterPro" id="IPR000326">
    <property type="entry name" value="PAP2/HPO"/>
</dbReference>
<dbReference type="SUPFAM" id="SSF48317">
    <property type="entry name" value="Acid phosphatase/Vanadium-dependent haloperoxidase"/>
    <property type="match status" value="1"/>
</dbReference>
<evidence type="ECO:0000256" key="1">
    <source>
        <dbReference type="SAM" id="Phobius"/>
    </source>
</evidence>
<feature type="transmembrane region" description="Helical" evidence="1">
    <location>
        <begin position="12"/>
        <end position="33"/>
    </location>
</feature>
<dbReference type="EMBL" id="VOQF01000001">
    <property type="protein sequence ID" value="TXC92699.1"/>
    <property type="molecule type" value="Genomic_DNA"/>
</dbReference>
<dbReference type="Proteomes" id="UP000321363">
    <property type="component" value="Unassembled WGS sequence"/>
</dbReference>
<name>A0A5C6WA04_9BACI</name>
<organism evidence="3 4">
    <name type="scientific">Metabacillus litoralis</name>
    <dbReference type="NCBI Taxonomy" id="152268"/>
    <lineage>
        <taxon>Bacteria</taxon>
        <taxon>Bacillati</taxon>
        <taxon>Bacillota</taxon>
        <taxon>Bacilli</taxon>
        <taxon>Bacillales</taxon>
        <taxon>Bacillaceae</taxon>
        <taxon>Metabacillus</taxon>
    </lineage>
</organism>
<dbReference type="OrthoDB" id="9789113at2"/>
<feature type="transmembrane region" description="Helical" evidence="1">
    <location>
        <begin position="197"/>
        <end position="218"/>
    </location>
</feature>
<feature type="transmembrane region" description="Helical" evidence="1">
    <location>
        <begin position="100"/>
        <end position="121"/>
    </location>
</feature>
<accession>A0A5C6WA04</accession>